<evidence type="ECO:0000256" key="5">
    <source>
        <dbReference type="ARBA" id="ARBA00023277"/>
    </source>
</evidence>
<dbReference type="GO" id="GO:0016829">
    <property type="term" value="F:lyase activity"/>
    <property type="evidence" value="ECO:0007669"/>
    <property type="project" value="UniProtKB-KW"/>
</dbReference>
<dbReference type="PANTHER" id="PTHR30246:SF1">
    <property type="entry name" value="2-DEHYDRO-3-DEOXY-6-PHOSPHOGALACTONATE ALDOLASE-RELATED"/>
    <property type="match status" value="1"/>
</dbReference>
<dbReference type="PANTHER" id="PTHR30246">
    <property type="entry name" value="2-KETO-3-DEOXY-6-PHOSPHOGLUCONATE ALDOLASE"/>
    <property type="match status" value="1"/>
</dbReference>
<protein>
    <submittedName>
        <fullName evidence="6">Aldolase</fullName>
    </submittedName>
</protein>
<comment type="pathway">
    <text evidence="1">Carbohydrate acid metabolism.</text>
</comment>
<evidence type="ECO:0000256" key="2">
    <source>
        <dbReference type="ARBA" id="ARBA00006906"/>
    </source>
</evidence>
<dbReference type="InterPro" id="IPR000887">
    <property type="entry name" value="Aldlse_KDPG_KHG"/>
</dbReference>
<evidence type="ECO:0000256" key="1">
    <source>
        <dbReference type="ARBA" id="ARBA00004761"/>
    </source>
</evidence>
<gene>
    <name evidence="6" type="ORF">VCR31J2_1310872</name>
</gene>
<proteinExistence type="inferred from homology"/>
<dbReference type="CDD" id="cd00452">
    <property type="entry name" value="KDPG_aldolase"/>
    <property type="match status" value="1"/>
</dbReference>
<evidence type="ECO:0000256" key="3">
    <source>
        <dbReference type="ARBA" id="ARBA00011233"/>
    </source>
</evidence>
<evidence type="ECO:0000313" key="7">
    <source>
        <dbReference type="Proteomes" id="UP000041625"/>
    </source>
</evidence>
<dbReference type="EMBL" id="CCKJ01000037">
    <property type="protein sequence ID" value="CDT80295.1"/>
    <property type="molecule type" value="Genomic_DNA"/>
</dbReference>
<keyword evidence="7" id="KW-1185">Reference proteome</keyword>
<name>A0AA87C0I6_9VIBR</name>
<evidence type="ECO:0000313" key="6">
    <source>
        <dbReference type="EMBL" id="CDT80295.1"/>
    </source>
</evidence>
<comment type="caution">
    <text evidence="6">The sequence shown here is derived from an EMBL/GenBank/DDBJ whole genome shotgun (WGS) entry which is preliminary data.</text>
</comment>
<evidence type="ECO:0000256" key="4">
    <source>
        <dbReference type="ARBA" id="ARBA00023239"/>
    </source>
</evidence>
<reference evidence="6 7" key="1">
    <citation type="submission" date="2014-06" db="EMBL/GenBank/DDBJ databases">
        <authorList>
            <person name="Le Roux F."/>
        </authorList>
    </citation>
    <scope>NUCLEOTIDE SEQUENCE [LARGE SCALE GENOMIC DNA]</scope>
    <source>
        <strain evidence="6 7">J2-31</strain>
    </source>
</reference>
<dbReference type="Gene3D" id="3.20.20.70">
    <property type="entry name" value="Aldolase class I"/>
    <property type="match status" value="1"/>
</dbReference>
<organism evidence="6 7">
    <name type="scientific">Vibrio coralliirubri</name>
    <dbReference type="NCBI Taxonomy" id="1516159"/>
    <lineage>
        <taxon>Bacteria</taxon>
        <taxon>Pseudomonadati</taxon>
        <taxon>Pseudomonadota</taxon>
        <taxon>Gammaproteobacteria</taxon>
        <taxon>Vibrionales</taxon>
        <taxon>Vibrionaceae</taxon>
        <taxon>Vibrio</taxon>
    </lineage>
</organism>
<dbReference type="Proteomes" id="UP000041625">
    <property type="component" value="Unassembled WGS sequence"/>
</dbReference>
<sequence length="218" mass="23435">MMREKTLAAIEEHKVFAIVRGISVENLRPTMDALYEGGVRLVEVTFDRKNGDENTIAALEVLSREYADKLIFGAGTVTTVEQVETVKAIGGSFIVSPDFNADVVVATRNAELVSLPGVMTATEAVQAHDAGADFIKLFPGGLLGPEYLKALAAPLSDLKFIAVGGVDSNNIPEFAKAGAVGFGIGSNLVNNTIVDKKEFNTIYENACRYRQAIQLIRK</sequence>
<dbReference type="RefSeq" id="WP_050651298.1">
    <property type="nucleotide sequence ID" value="NZ_LK933979.1"/>
</dbReference>
<keyword evidence="4" id="KW-0456">Lyase</keyword>
<dbReference type="NCBIfam" id="TIGR01182">
    <property type="entry name" value="eda"/>
    <property type="match status" value="1"/>
</dbReference>
<accession>A0AA87C0I6</accession>
<dbReference type="AlphaFoldDB" id="A0AA87C0I6"/>
<dbReference type="Pfam" id="PF01081">
    <property type="entry name" value="Aldolase"/>
    <property type="match status" value="1"/>
</dbReference>
<comment type="similarity">
    <text evidence="2">Belongs to the KHG/KDPG aldolase family.</text>
</comment>
<keyword evidence="5" id="KW-0119">Carbohydrate metabolism</keyword>
<comment type="subunit">
    <text evidence="3">Homotrimer.</text>
</comment>
<dbReference type="SUPFAM" id="SSF51569">
    <property type="entry name" value="Aldolase"/>
    <property type="match status" value="1"/>
</dbReference>
<dbReference type="InterPro" id="IPR013785">
    <property type="entry name" value="Aldolase_TIM"/>
</dbReference>